<sequence>MLTKHSFPISLSLSLCRYIEIFHSSTLQFHQSTMLNLSNSLEQDLSQEFFVTANHTPIDGARSAGVVLATRLVLLFLLLAPHTSTFQWAYSFSFHFLISAPHAATTQGIVVPPDPWMPDTKQASIVTFIVSSSTGLLTPAIPARITSFPCLIISVHPLSTCLFFQLKSFNHPSANRPYLDRCAALLSQRSGLIVTTAGHTRGPHADRRQHQQIAPLLVTRYPHLSLLSINPLCSFPDGLLKKPSPLRAPSSSTTLFYRASGSLAPPSLCLSWERSISYFSSYSLPSFSSQEDLCQNTEFLTHVLRLFRSSATSMGRSQDVLKNHPPTSSDSGVQAKLSDTSSRISMCR</sequence>
<proteinExistence type="predicted"/>
<reference evidence="2" key="1">
    <citation type="submission" date="2021-01" db="EMBL/GenBank/DDBJ databases">
        <authorList>
            <person name="Li R."/>
            <person name="Bekaert M."/>
        </authorList>
    </citation>
    <scope>NUCLEOTIDE SEQUENCE</scope>
    <source>
        <strain evidence="2">Farmed</strain>
    </source>
</reference>
<feature type="region of interest" description="Disordered" evidence="1">
    <location>
        <begin position="317"/>
        <end position="348"/>
    </location>
</feature>
<accession>A0A812ENN4</accession>
<gene>
    <name evidence="2" type="ORF">SPHA_74159</name>
</gene>
<organism evidence="2 3">
    <name type="scientific">Acanthosepion pharaonis</name>
    <name type="common">Pharaoh cuttlefish</name>
    <name type="synonym">Sepia pharaonis</name>
    <dbReference type="NCBI Taxonomy" id="158019"/>
    <lineage>
        <taxon>Eukaryota</taxon>
        <taxon>Metazoa</taxon>
        <taxon>Spiralia</taxon>
        <taxon>Lophotrochozoa</taxon>
        <taxon>Mollusca</taxon>
        <taxon>Cephalopoda</taxon>
        <taxon>Coleoidea</taxon>
        <taxon>Decapodiformes</taxon>
        <taxon>Sepiida</taxon>
        <taxon>Sepiina</taxon>
        <taxon>Sepiidae</taxon>
        <taxon>Acanthosepion</taxon>
    </lineage>
</organism>
<dbReference type="AlphaFoldDB" id="A0A812ENN4"/>
<evidence type="ECO:0000313" key="2">
    <source>
        <dbReference type="EMBL" id="CAE1324408.1"/>
    </source>
</evidence>
<name>A0A812ENN4_ACAPH</name>
<feature type="compositionally biased region" description="Polar residues" evidence="1">
    <location>
        <begin position="325"/>
        <end position="348"/>
    </location>
</feature>
<evidence type="ECO:0000256" key="1">
    <source>
        <dbReference type="SAM" id="MobiDB-lite"/>
    </source>
</evidence>
<comment type="caution">
    <text evidence="2">The sequence shown here is derived from an EMBL/GenBank/DDBJ whole genome shotgun (WGS) entry which is preliminary data.</text>
</comment>
<keyword evidence="3" id="KW-1185">Reference proteome</keyword>
<evidence type="ECO:0000313" key="3">
    <source>
        <dbReference type="Proteomes" id="UP000597762"/>
    </source>
</evidence>
<dbReference type="EMBL" id="CAHIKZ030005408">
    <property type="protein sequence ID" value="CAE1324408.1"/>
    <property type="molecule type" value="Genomic_DNA"/>
</dbReference>
<protein>
    <submittedName>
        <fullName evidence="2">Uncharacterized protein</fullName>
    </submittedName>
</protein>
<dbReference type="Proteomes" id="UP000597762">
    <property type="component" value="Unassembled WGS sequence"/>
</dbReference>